<dbReference type="InterPro" id="IPR045860">
    <property type="entry name" value="Snake_toxin-like_sf"/>
</dbReference>
<dbReference type="OrthoDB" id="5945173at2759"/>
<reference evidence="5" key="1">
    <citation type="submission" date="2025-08" db="UniProtKB">
        <authorList>
            <consortium name="RefSeq"/>
        </authorList>
    </citation>
    <scope>IDENTIFICATION</scope>
    <source>
        <strain evidence="5">Wakin</strain>
        <tissue evidence="5">Muscle</tissue>
    </source>
</reference>
<evidence type="ECO:0000256" key="2">
    <source>
        <dbReference type="SAM" id="SignalP"/>
    </source>
</evidence>
<sequence length="119" mass="12728">MYLQISVFLLFSLFTAGHSLRCYECTSLTGSCTNQNATTCPSGSTKCMTMTTVAEVGPIKVTSTSKMCSPSCDPGTQQIAIGSVTTQCCDTDLCNAADGMYKASFLLLLSPLLFYFLVQ</sequence>
<feature type="chain" id="PRO_5028185404" evidence="2">
    <location>
        <begin position="20"/>
        <end position="119"/>
    </location>
</feature>
<evidence type="ECO:0000313" key="5">
    <source>
        <dbReference type="RefSeq" id="XP_026052891.1"/>
    </source>
</evidence>
<dbReference type="SUPFAM" id="SSF57302">
    <property type="entry name" value="Snake toxin-like"/>
    <property type="match status" value="1"/>
</dbReference>
<dbReference type="InterPro" id="IPR016054">
    <property type="entry name" value="LY6_UPA_recep-like"/>
</dbReference>
<evidence type="ECO:0000313" key="4">
    <source>
        <dbReference type="Proteomes" id="UP000515129"/>
    </source>
</evidence>
<dbReference type="SMART" id="SM00134">
    <property type="entry name" value="LU"/>
    <property type="match status" value="1"/>
</dbReference>
<proteinExistence type="predicted"/>
<dbReference type="GeneID" id="113039222"/>
<protein>
    <submittedName>
        <fullName evidence="5">Lymphocyte antigen 6B-like</fullName>
    </submittedName>
</protein>
<dbReference type="Gene3D" id="2.10.60.10">
    <property type="entry name" value="CD59"/>
    <property type="match status" value="1"/>
</dbReference>
<name>A0A6P6IYS8_CARAU</name>
<dbReference type="RefSeq" id="XP_026052891.1">
    <property type="nucleotide sequence ID" value="XM_026197106.1"/>
</dbReference>
<dbReference type="PANTHER" id="PTHR16983:SF10">
    <property type="entry name" value="PROTEIN QUIVER"/>
    <property type="match status" value="1"/>
</dbReference>
<evidence type="ECO:0000256" key="1">
    <source>
        <dbReference type="ARBA" id="ARBA00022729"/>
    </source>
</evidence>
<dbReference type="Pfam" id="PF00021">
    <property type="entry name" value="UPAR_LY6"/>
    <property type="match status" value="1"/>
</dbReference>
<dbReference type="FunFam" id="2.10.60.10:FF:000003">
    <property type="entry name" value="lymphocyte antigen 6E isoform X1"/>
    <property type="match status" value="1"/>
</dbReference>
<dbReference type="Proteomes" id="UP000515129">
    <property type="component" value="Chromosome 21"/>
</dbReference>
<dbReference type="PANTHER" id="PTHR16983">
    <property type="entry name" value="UPAR/LY6 DOMAIN-CONTAINING PROTEIN"/>
    <property type="match status" value="1"/>
</dbReference>
<keyword evidence="4" id="KW-1185">Reference proteome</keyword>
<dbReference type="AlphaFoldDB" id="A0A6P6IYS8"/>
<evidence type="ECO:0000259" key="3">
    <source>
        <dbReference type="SMART" id="SM00134"/>
    </source>
</evidence>
<dbReference type="InterPro" id="IPR051110">
    <property type="entry name" value="Ly-6/neurotoxin-like_GPI-ap"/>
</dbReference>
<feature type="domain" description="UPAR/Ly6" evidence="3">
    <location>
        <begin position="20"/>
        <end position="108"/>
    </location>
</feature>
<accession>A0A6P6IYS8</accession>
<organism evidence="4 5">
    <name type="scientific">Carassius auratus</name>
    <name type="common">Goldfish</name>
    <dbReference type="NCBI Taxonomy" id="7957"/>
    <lineage>
        <taxon>Eukaryota</taxon>
        <taxon>Metazoa</taxon>
        <taxon>Chordata</taxon>
        <taxon>Craniata</taxon>
        <taxon>Vertebrata</taxon>
        <taxon>Euteleostomi</taxon>
        <taxon>Actinopterygii</taxon>
        <taxon>Neopterygii</taxon>
        <taxon>Teleostei</taxon>
        <taxon>Ostariophysi</taxon>
        <taxon>Cypriniformes</taxon>
        <taxon>Cyprinidae</taxon>
        <taxon>Cyprininae</taxon>
        <taxon>Carassius</taxon>
    </lineage>
</organism>
<gene>
    <name evidence="5" type="primary">LOC113039222</name>
</gene>
<feature type="signal peptide" evidence="2">
    <location>
        <begin position="1"/>
        <end position="19"/>
    </location>
</feature>
<dbReference type="PROSITE" id="PS00983">
    <property type="entry name" value="LY6_UPAR"/>
    <property type="match status" value="1"/>
</dbReference>
<keyword evidence="1 2" id="KW-0732">Signal</keyword>
<dbReference type="KEGG" id="caua:113039222"/>
<dbReference type="InterPro" id="IPR018363">
    <property type="entry name" value="CD59_antigen_CS"/>
</dbReference>